<gene>
    <name evidence="2" type="ORF">OH76DRAFT_1491219</name>
</gene>
<protein>
    <recommendedName>
        <fullName evidence="4">Zn(2)-C6 fungal-type domain-containing protein</fullName>
    </recommendedName>
</protein>
<reference evidence="2 3" key="1">
    <citation type="journal article" date="2018" name="Biotechnol. Biofuels">
        <title>Integrative visual omics of the white-rot fungus Polyporus brumalis exposes the biotechnological potential of its oxidative enzymes for delignifying raw plant biomass.</title>
        <authorList>
            <person name="Miyauchi S."/>
            <person name="Rancon A."/>
            <person name="Drula E."/>
            <person name="Hage H."/>
            <person name="Chaduli D."/>
            <person name="Favel A."/>
            <person name="Grisel S."/>
            <person name="Henrissat B."/>
            <person name="Herpoel-Gimbert I."/>
            <person name="Ruiz-Duenas F.J."/>
            <person name="Chevret D."/>
            <person name="Hainaut M."/>
            <person name="Lin J."/>
            <person name="Wang M."/>
            <person name="Pangilinan J."/>
            <person name="Lipzen A."/>
            <person name="Lesage-Meessen L."/>
            <person name="Navarro D."/>
            <person name="Riley R."/>
            <person name="Grigoriev I.V."/>
            <person name="Zhou S."/>
            <person name="Raouche S."/>
            <person name="Rosso M.N."/>
        </authorList>
    </citation>
    <scope>NUCLEOTIDE SEQUENCE [LARGE SCALE GENOMIC DNA]</scope>
    <source>
        <strain evidence="2 3">BRFM 1820</strain>
    </source>
</reference>
<feature type="non-terminal residue" evidence="2">
    <location>
        <position position="236"/>
    </location>
</feature>
<feature type="compositionally biased region" description="Basic and acidic residues" evidence="1">
    <location>
        <begin position="150"/>
        <end position="179"/>
    </location>
</feature>
<name>A0A371CGJ4_9APHY</name>
<accession>A0A371CGJ4</accession>
<evidence type="ECO:0000256" key="1">
    <source>
        <dbReference type="SAM" id="MobiDB-lite"/>
    </source>
</evidence>
<feature type="region of interest" description="Disordered" evidence="1">
    <location>
        <begin position="41"/>
        <end position="86"/>
    </location>
</feature>
<keyword evidence="3" id="KW-1185">Reference proteome</keyword>
<evidence type="ECO:0000313" key="3">
    <source>
        <dbReference type="Proteomes" id="UP000256964"/>
    </source>
</evidence>
<dbReference type="Proteomes" id="UP000256964">
    <property type="component" value="Unassembled WGS sequence"/>
</dbReference>
<sequence>MPPKTQDDLAALRLQQAEAQLALARANVEKLEAERLATEAALRKAEKEKEAEQAKQPKKRTPTKSRAGGVGAGEDREEKATSPCTPCRKAQAICRYYTSGKAAACVRCQFKKMKCEGGSPPDGVRVKKRKSHDLVDSDEDGTPTPKKKKKVEEAPKAGPSKGKERAHPEPEPEPEVEKARPKKIAVAEGSLDTRDLFLRVLQEVSACWSEIRKLRPDMASLQEEMSELQDELKKTR</sequence>
<proteinExistence type="predicted"/>
<feature type="region of interest" description="Disordered" evidence="1">
    <location>
        <begin position="114"/>
        <end position="187"/>
    </location>
</feature>
<evidence type="ECO:0000313" key="2">
    <source>
        <dbReference type="EMBL" id="RDX39393.1"/>
    </source>
</evidence>
<dbReference type="EMBL" id="KZ857935">
    <property type="protein sequence ID" value="RDX39393.1"/>
    <property type="molecule type" value="Genomic_DNA"/>
</dbReference>
<organism evidence="2 3">
    <name type="scientific">Lentinus brumalis</name>
    <dbReference type="NCBI Taxonomy" id="2498619"/>
    <lineage>
        <taxon>Eukaryota</taxon>
        <taxon>Fungi</taxon>
        <taxon>Dikarya</taxon>
        <taxon>Basidiomycota</taxon>
        <taxon>Agaricomycotina</taxon>
        <taxon>Agaricomycetes</taxon>
        <taxon>Polyporales</taxon>
        <taxon>Polyporaceae</taxon>
        <taxon>Lentinus</taxon>
    </lineage>
</organism>
<dbReference type="AlphaFoldDB" id="A0A371CGJ4"/>
<feature type="compositionally biased region" description="Basic and acidic residues" evidence="1">
    <location>
        <begin position="41"/>
        <end position="55"/>
    </location>
</feature>
<evidence type="ECO:0008006" key="4">
    <source>
        <dbReference type="Google" id="ProtNLM"/>
    </source>
</evidence>